<dbReference type="Proteomes" id="UP001354931">
    <property type="component" value="Unassembled WGS sequence"/>
</dbReference>
<proteinExistence type="predicted"/>
<keyword evidence="5" id="KW-1185">Reference proteome</keyword>
<dbReference type="RefSeq" id="WP_326022245.1">
    <property type="nucleotide sequence ID" value="NZ_JAOZYC010000169.1"/>
</dbReference>
<dbReference type="EMBL" id="JAOZYC010000169">
    <property type="protein sequence ID" value="MEB8342684.1"/>
    <property type="molecule type" value="Genomic_DNA"/>
</dbReference>
<organism evidence="4 5">
    <name type="scientific">Streptomyces endophyticus</name>
    <dbReference type="NCBI Taxonomy" id="714166"/>
    <lineage>
        <taxon>Bacteria</taxon>
        <taxon>Bacillati</taxon>
        <taxon>Actinomycetota</taxon>
        <taxon>Actinomycetes</taxon>
        <taxon>Kitasatosporales</taxon>
        <taxon>Streptomycetaceae</taxon>
        <taxon>Streptomyces</taxon>
    </lineage>
</organism>
<keyword evidence="1" id="KW-0175">Coiled coil</keyword>
<gene>
    <name evidence="4" type="ORF">OKJ99_34835</name>
</gene>
<feature type="compositionally biased region" description="Basic and acidic residues" evidence="2">
    <location>
        <begin position="103"/>
        <end position="128"/>
    </location>
</feature>
<protein>
    <recommendedName>
        <fullName evidence="3">Putative T7SS secretion signal domain-containing protein</fullName>
    </recommendedName>
</protein>
<dbReference type="InterPro" id="IPR049082">
    <property type="entry name" value="T7SS_signal"/>
</dbReference>
<feature type="coiled-coil region" evidence="1">
    <location>
        <begin position="143"/>
        <end position="184"/>
    </location>
</feature>
<evidence type="ECO:0000259" key="3">
    <source>
        <dbReference type="Pfam" id="PF21725"/>
    </source>
</evidence>
<feature type="region of interest" description="Disordered" evidence="2">
    <location>
        <begin position="103"/>
        <end position="135"/>
    </location>
</feature>
<name>A0ABU6FF81_9ACTN</name>
<evidence type="ECO:0000313" key="4">
    <source>
        <dbReference type="EMBL" id="MEB8342684.1"/>
    </source>
</evidence>
<evidence type="ECO:0000256" key="1">
    <source>
        <dbReference type="SAM" id="Coils"/>
    </source>
</evidence>
<evidence type="ECO:0000256" key="2">
    <source>
        <dbReference type="SAM" id="MobiDB-lite"/>
    </source>
</evidence>
<evidence type="ECO:0000313" key="5">
    <source>
        <dbReference type="Proteomes" id="UP001354931"/>
    </source>
</evidence>
<feature type="domain" description="Putative T7SS secretion signal" evidence="3">
    <location>
        <begin position="14"/>
        <end position="180"/>
    </location>
</feature>
<reference evidence="4 5" key="1">
    <citation type="submission" date="2022-10" db="EMBL/GenBank/DDBJ databases">
        <authorList>
            <person name="Xie J."/>
            <person name="Shen N."/>
        </authorList>
    </citation>
    <scope>NUCLEOTIDE SEQUENCE [LARGE SCALE GENOMIC DNA]</scope>
    <source>
        <strain evidence="4 5">YIM65594</strain>
    </source>
</reference>
<sequence>MAANPYTHLGWNPVPGVPSEVAELQQKITSASKTLDSTHRQIEQLLGECSYWEGDAADAFRDALDGDIPTYVKNAAHSLGKAASALSVWETELISHRDLAKKYDDEAGERKSAADSAQKHYERAKENPGLDLGGQTYPNQAEADAATAKLRAAESALNDASTKLEQANQAYQDVITKAKELEAEHEAKAETVAKRLDDADDKLAPKEPGWLGKTVSAIGDVLKVIGEGIVEHAGTIGAIAGLLALLPTPAAPVFLAVAVGASALSLANNLSSEDFRDSLTGEYGWGERIKAVASVAGDSLGMVPGVGALARAGSEVGLASAVAREGGEALTVGTKADQFVKGIVPAFDHKAMDAATSAGVKEFALDGSNALVNSVSSLESFGVLPDDGVGHEANEYSKIAASAPSFRDDIGEITKDAGELLRGIRL</sequence>
<accession>A0ABU6FF81</accession>
<dbReference type="Pfam" id="PF21725">
    <property type="entry name" value="T7SS_signal"/>
    <property type="match status" value="1"/>
</dbReference>
<comment type="caution">
    <text evidence="4">The sequence shown here is derived from an EMBL/GenBank/DDBJ whole genome shotgun (WGS) entry which is preliminary data.</text>
</comment>